<feature type="transmembrane region" description="Helical" evidence="1">
    <location>
        <begin position="20"/>
        <end position="39"/>
    </location>
</feature>
<organism evidence="2 3">
    <name type="scientific">Choiromyces venosus 120613-1</name>
    <dbReference type="NCBI Taxonomy" id="1336337"/>
    <lineage>
        <taxon>Eukaryota</taxon>
        <taxon>Fungi</taxon>
        <taxon>Dikarya</taxon>
        <taxon>Ascomycota</taxon>
        <taxon>Pezizomycotina</taxon>
        <taxon>Pezizomycetes</taxon>
        <taxon>Pezizales</taxon>
        <taxon>Tuberaceae</taxon>
        <taxon>Choiromyces</taxon>
    </lineage>
</organism>
<keyword evidence="1" id="KW-1133">Transmembrane helix</keyword>
<evidence type="ECO:0000313" key="3">
    <source>
        <dbReference type="Proteomes" id="UP000276215"/>
    </source>
</evidence>
<keyword evidence="1" id="KW-0472">Membrane</keyword>
<dbReference type="EMBL" id="ML120413">
    <property type="protein sequence ID" value="RPA96532.1"/>
    <property type="molecule type" value="Genomic_DNA"/>
</dbReference>
<protein>
    <recommendedName>
        <fullName evidence="4">DDE Tnp4 domain-containing protein</fullName>
    </recommendedName>
</protein>
<name>A0A3N4JE39_9PEZI</name>
<sequence length="65" mass="7492">IKETLHTIHDRNNVSKIDYLYVYGDSAYVLTLGILGPYVEQRNWPLKREEEAANLVMSGEQIVVE</sequence>
<dbReference type="AlphaFoldDB" id="A0A3N4JE39"/>
<evidence type="ECO:0000313" key="2">
    <source>
        <dbReference type="EMBL" id="RPA96532.1"/>
    </source>
</evidence>
<reference evidence="2 3" key="1">
    <citation type="journal article" date="2018" name="Nat. Ecol. Evol.">
        <title>Pezizomycetes genomes reveal the molecular basis of ectomycorrhizal truffle lifestyle.</title>
        <authorList>
            <person name="Murat C."/>
            <person name="Payen T."/>
            <person name="Noel B."/>
            <person name="Kuo A."/>
            <person name="Morin E."/>
            <person name="Chen J."/>
            <person name="Kohler A."/>
            <person name="Krizsan K."/>
            <person name="Balestrini R."/>
            <person name="Da Silva C."/>
            <person name="Montanini B."/>
            <person name="Hainaut M."/>
            <person name="Levati E."/>
            <person name="Barry K.W."/>
            <person name="Belfiori B."/>
            <person name="Cichocki N."/>
            <person name="Clum A."/>
            <person name="Dockter R.B."/>
            <person name="Fauchery L."/>
            <person name="Guy J."/>
            <person name="Iotti M."/>
            <person name="Le Tacon F."/>
            <person name="Lindquist E.A."/>
            <person name="Lipzen A."/>
            <person name="Malagnac F."/>
            <person name="Mello A."/>
            <person name="Molinier V."/>
            <person name="Miyauchi S."/>
            <person name="Poulain J."/>
            <person name="Riccioni C."/>
            <person name="Rubini A."/>
            <person name="Sitrit Y."/>
            <person name="Splivallo R."/>
            <person name="Traeger S."/>
            <person name="Wang M."/>
            <person name="Zifcakova L."/>
            <person name="Wipf D."/>
            <person name="Zambonelli A."/>
            <person name="Paolocci F."/>
            <person name="Nowrousian M."/>
            <person name="Ottonello S."/>
            <person name="Baldrian P."/>
            <person name="Spatafora J.W."/>
            <person name="Henrissat B."/>
            <person name="Nagy L.G."/>
            <person name="Aury J.M."/>
            <person name="Wincker P."/>
            <person name="Grigoriev I.V."/>
            <person name="Bonfante P."/>
            <person name="Martin F.M."/>
        </authorList>
    </citation>
    <scope>NUCLEOTIDE SEQUENCE [LARGE SCALE GENOMIC DNA]</scope>
    <source>
        <strain evidence="2 3">120613-1</strain>
    </source>
</reference>
<gene>
    <name evidence="2" type="ORF">L873DRAFT_1924376</name>
</gene>
<evidence type="ECO:0000256" key="1">
    <source>
        <dbReference type="SAM" id="Phobius"/>
    </source>
</evidence>
<dbReference type="OrthoDB" id="2283549at2759"/>
<keyword evidence="1" id="KW-0812">Transmembrane</keyword>
<proteinExistence type="predicted"/>
<evidence type="ECO:0008006" key="4">
    <source>
        <dbReference type="Google" id="ProtNLM"/>
    </source>
</evidence>
<feature type="non-terminal residue" evidence="2">
    <location>
        <position position="1"/>
    </location>
</feature>
<dbReference type="Proteomes" id="UP000276215">
    <property type="component" value="Unassembled WGS sequence"/>
</dbReference>
<accession>A0A3N4JE39</accession>
<keyword evidence="3" id="KW-1185">Reference proteome</keyword>